<comment type="caution">
    <text evidence="1">The sequence shown here is derived from an EMBL/GenBank/DDBJ whole genome shotgun (WGS) entry which is preliminary data.</text>
</comment>
<dbReference type="Proteomes" id="UP000789405">
    <property type="component" value="Unassembled WGS sequence"/>
</dbReference>
<sequence length="49" mass="5717">FMKASFAENNQQVNVLRQEICHIKSQLKEVTNLIQRLNQTLLKDPSPSY</sequence>
<gene>
    <name evidence="1" type="ORF">DERYTH_LOCUS18071</name>
</gene>
<feature type="non-terminal residue" evidence="1">
    <location>
        <position position="1"/>
    </location>
</feature>
<evidence type="ECO:0000313" key="2">
    <source>
        <dbReference type="Proteomes" id="UP000789405"/>
    </source>
</evidence>
<dbReference type="EMBL" id="CAJVPY010017811">
    <property type="protein sequence ID" value="CAG8763843.1"/>
    <property type="molecule type" value="Genomic_DNA"/>
</dbReference>
<organism evidence="1 2">
    <name type="scientific">Dentiscutata erythropus</name>
    <dbReference type="NCBI Taxonomy" id="1348616"/>
    <lineage>
        <taxon>Eukaryota</taxon>
        <taxon>Fungi</taxon>
        <taxon>Fungi incertae sedis</taxon>
        <taxon>Mucoromycota</taxon>
        <taxon>Glomeromycotina</taxon>
        <taxon>Glomeromycetes</taxon>
        <taxon>Diversisporales</taxon>
        <taxon>Gigasporaceae</taxon>
        <taxon>Dentiscutata</taxon>
    </lineage>
</organism>
<protein>
    <submittedName>
        <fullName evidence="1">8168_t:CDS:1</fullName>
    </submittedName>
</protein>
<proteinExistence type="predicted"/>
<accession>A0A9N9J650</accession>
<name>A0A9N9J650_9GLOM</name>
<dbReference type="AlphaFoldDB" id="A0A9N9J650"/>
<reference evidence="1" key="1">
    <citation type="submission" date="2021-06" db="EMBL/GenBank/DDBJ databases">
        <authorList>
            <person name="Kallberg Y."/>
            <person name="Tangrot J."/>
            <person name="Rosling A."/>
        </authorList>
    </citation>
    <scope>NUCLEOTIDE SEQUENCE</scope>
    <source>
        <strain evidence="1">MA453B</strain>
    </source>
</reference>
<keyword evidence="2" id="KW-1185">Reference proteome</keyword>
<dbReference type="OrthoDB" id="10482621at2759"/>
<evidence type="ECO:0000313" key="1">
    <source>
        <dbReference type="EMBL" id="CAG8763843.1"/>
    </source>
</evidence>